<dbReference type="AlphaFoldDB" id="H5XQ12"/>
<dbReference type="CDD" id="cd05403">
    <property type="entry name" value="NT_KNTase_like"/>
    <property type="match status" value="1"/>
</dbReference>
<dbReference type="EMBL" id="CM001440">
    <property type="protein sequence ID" value="EHR62237.1"/>
    <property type="molecule type" value="Genomic_DNA"/>
</dbReference>
<evidence type="ECO:0000313" key="3">
    <source>
        <dbReference type="Proteomes" id="UP000002791"/>
    </source>
</evidence>
<dbReference type="Proteomes" id="UP000002791">
    <property type="component" value="Chromosome"/>
</dbReference>
<dbReference type="OrthoDB" id="3422944at2"/>
<feature type="domain" description="Polymerase nucleotidyl transferase" evidence="1">
    <location>
        <begin position="47"/>
        <end position="82"/>
    </location>
</feature>
<dbReference type="RefSeq" id="WP_005457875.1">
    <property type="nucleotide sequence ID" value="NZ_CM001440.1"/>
</dbReference>
<sequence length="268" mass="29008">MESRGLRPDGTIAREGALSRVPAMFRPVVEAARARITAAFGPDRLHSAYLYGSVPRGTATPGVSDLDLFLALRHEPVDTDRGNARAVEEELDRAFPQIAGAAVGLASAPDLLSDRERYDGGFFVACLCTPLIGDDLAALLPRYRPTSLLARETNGDLGLLLPRWRARARQAMTEADRKALGRSVGRRLARTAFTLVMPRWGGWTSDLKCTAEIAGRYYPERAGQFRLAVATGLGSPADAGVLRTLLDDLGPWLVTEYAAIHGLKAPRT</sequence>
<accession>H5XQ12</accession>
<reference evidence="2 3" key="1">
    <citation type="submission" date="2011-11" db="EMBL/GenBank/DDBJ databases">
        <title>The Noncontiguous Finished sequence of Saccharomonospora cyanea NA-134.</title>
        <authorList>
            <consortium name="US DOE Joint Genome Institute"/>
            <person name="Lucas S."/>
            <person name="Han J."/>
            <person name="Lapidus A."/>
            <person name="Cheng J.-F."/>
            <person name="Goodwin L."/>
            <person name="Pitluck S."/>
            <person name="Peters L."/>
            <person name="Ovchinnikova G."/>
            <person name="Lu M."/>
            <person name="Detter J.C."/>
            <person name="Han C."/>
            <person name="Tapia R."/>
            <person name="Land M."/>
            <person name="Hauser L."/>
            <person name="Kyrpides N."/>
            <person name="Ivanova N."/>
            <person name="Pagani I."/>
            <person name="Brambilla E.-M."/>
            <person name="Klenk H.-P."/>
            <person name="Woyke T."/>
        </authorList>
    </citation>
    <scope>NUCLEOTIDE SEQUENCE [LARGE SCALE GENOMIC DNA]</scope>
    <source>
        <strain evidence="2 3">NA-134</strain>
    </source>
</reference>
<dbReference type="InterPro" id="IPR043519">
    <property type="entry name" value="NT_sf"/>
</dbReference>
<dbReference type="InterPro" id="IPR002934">
    <property type="entry name" value="Polymerase_NTP_transf_dom"/>
</dbReference>
<evidence type="ECO:0000313" key="2">
    <source>
        <dbReference type="EMBL" id="EHR62237.1"/>
    </source>
</evidence>
<dbReference type="HOGENOM" id="CLU_070082_1_0_11"/>
<dbReference type="Gene3D" id="3.30.460.10">
    <property type="entry name" value="Beta Polymerase, domain 2"/>
    <property type="match status" value="1"/>
</dbReference>
<evidence type="ECO:0000259" key="1">
    <source>
        <dbReference type="Pfam" id="PF01909"/>
    </source>
</evidence>
<keyword evidence="3" id="KW-1185">Reference proteome</keyword>
<keyword evidence="2" id="KW-0808">Transferase</keyword>
<name>H5XQ12_9PSEU</name>
<proteinExistence type="predicted"/>
<dbReference type="SUPFAM" id="SSF81301">
    <property type="entry name" value="Nucleotidyltransferase"/>
    <property type="match status" value="1"/>
</dbReference>
<gene>
    <name evidence="2" type="ORF">SaccyDRAFT_3406</name>
</gene>
<dbReference type="GO" id="GO:0016779">
    <property type="term" value="F:nucleotidyltransferase activity"/>
    <property type="evidence" value="ECO:0007669"/>
    <property type="project" value="InterPro"/>
</dbReference>
<dbReference type="STRING" id="882082.SaccyDRAFT_3406"/>
<protein>
    <submittedName>
        <fullName evidence="2">Nucleotidyltransferase family protein</fullName>
    </submittedName>
</protein>
<organism evidence="2 3">
    <name type="scientific">Saccharomonospora cyanea NA-134</name>
    <dbReference type="NCBI Taxonomy" id="882082"/>
    <lineage>
        <taxon>Bacteria</taxon>
        <taxon>Bacillati</taxon>
        <taxon>Actinomycetota</taxon>
        <taxon>Actinomycetes</taxon>
        <taxon>Pseudonocardiales</taxon>
        <taxon>Pseudonocardiaceae</taxon>
        <taxon>Saccharomonospora</taxon>
    </lineage>
</organism>
<dbReference type="Pfam" id="PF01909">
    <property type="entry name" value="NTP_transf_2"/>
    <property type="match status" value="1"/>
</dbReference>
<dbReference type="eggNOG" id="COG1708">
    <property type="taxonomic scope" value="Bacteria"/>
</dbReference>